<dbReference type="InterPro" id="IPR002557">
    <property type="entry name" value="Chitin-bd_dom"/>
</dbReference>
<accession>A0A8J2P719</accession>
<keyword evidence="2" id="KW-1015">Disulfide bond</keyword>
<dbReference type="Proteomes" id="UP000708208">
    <property type="component" value="Unassembled WGS sequence"/>
</dbReference>
<keyword evidence="3" id="KW-0732">Signal</keyword>
<feature type="signal peptide" evidence="3">
    <location>
        <begin position="1"/>
        <end position="26"/>
    </location>
</feature>
<dbReference type="AlphaFoldDB" id="A0A8J2P719"/>
<dbReference type="PROSITE" id="PS50940">
    <property type="entry name" value="CHIT_BIND_II"/>
    <property type="match status" value="2"/>
</dbReference>
<evidence type="ECO:0000313" key="6">
    <source>
        <dbReference type="Proteomes" id="UP000708208"/>
    </source>
</evidence>
<dbReference type="SMART" id="SM00494">
    <property type="entry name" value="ChtBD2"/>
    <property type="match status" value="2"/>
</dbReference>
<dbReference type="OrthoDB" id="6020543at2759"/>
<evidence type="ECO:0000256" key="1">
    <source>
        <dbReference type="ARBA" id="ARBA00022669"/>
    </source>
</evidence>
<comment type="caution">
    <text evidence="5">The sequence shown here is derived from an EMBL/GenBank/DDBJ whole genome shotgun (WGS) entry which is preliminary data.</text>
</comment>
<evidence type="ECO:0000256" key="2">
    <source>
        <dbReference type="ARBA" id="ARBA00023157"/>
    </source>
</evidence>
<keyword evidence="6" id="KW-1185">Reference proteome</keyword>
<reference evidence="5" key="1">
    <citation type="submission" date="2021-06" db="EMBL/GenBank/DDBJ databases">
        <authorList>
            <person name="Hodson N. C."/>
            <person name="Mongue J. A."/>
            <person name="Jaron S. K."/>
        </authorList>
    </citation>
    <scope>NUCLEOTIDE SEQUENCE</scope>
</reference>
<evidence type="ECO:0000313" key="5">
    <source>
        <dbReference type="EMBL" id="CAG7726816.1"/>
    </source>
</evidence>
<dbReference type="PANTHER" id="PTHR23301">
    <property type="entry name" value="CHITIN BINDING PERITROPHIN-A"/>
    <property type="match status" value="1"/>
</dbReference>
<evidence type="ECO:0000256" key="3">
    <source>
        <dbReference type="SAM" id="SignalP"/>
    </source>
</evidence>
<dbReference type="Pfam" id="PF01607">
    <property type="entry name" value="CBM_14"/>
    <property type="match status" value="2"/>
</dbReference>
<dbReference type="InterPro" id="IPR051940">
    <property type="entry name" value="Chitin_bind-dev_reg"/>
</dbReference>
<organism evidence="5 6">
    <name type="scientific">Allacma fusca</name>
    <dbReference type="NCBI Taxonomy" id="39272"/>
    <lineage>
        <taxon>Eukaryota</taxon>
        <taxon>Metazoa</taxon>
        <taxon>Ecdysozoa</taxon>
        <taxon>Arthropoda</taxon>
        <taxon>Hexapoda</taxon>
        <taxon>Collembola</taxon>
        <taxon>Symphypleona</taxon>
        <taxon>Sminthuridae</taxon>
        <taxon>Allacma</taxon>
    </lineage>
</organism>
<feature type="domain" description="Chitin-binding type-2" evidence="4">
    <location>
        <begin position="130"/>
        <end position="184"/>
    </location>
</feature>
<gene>
    <name evidence="5" type="ORF">AFUS01_LOCUS15701</name>
</gene>
<proteinExistence type="predicted"/>
<dbReference type="EMBL" id="CAJVCH010140373">
    <property type="protein sequence ID" value="CAG7726816.1"/>
    <property type="molecule type" value="Genomic_DNA"/>
</dbReference>
<protein>
    <recommendedName>
        <fullName evidence="4">Chitin-binding type-2 domain-containing protein</fullName>
    </recommendedName>
</protein>
<dbReference type="GO" id="GO:0008061">
    <property type="term" value="F:chitin binding"/>
    <property type="evidence" value="ECO:0007669"/>
    <property type="project" value="UniProtKB-KW"/>
</dbReference>
<dbReference type="PANTHER" id="PTHR23301:SF0">
    <property type="entry name" value="CHITIN-BINDING TYPE-2 DOMAIN-CONTAINING PROTEIN-RELATED"/>
    <property type="match status" value="1"/>
</dbReference>
<feature type="chain" id="PRO_5035202803" description="Chitin-binding type-2 domain-containing protein" evidence="3">
    <location>
        <begin position="27"/>
        <end position="188"/>
    </location>
</feature>
<evidence type="ECO:0000259" key="4">
    <source>
        <dbReference type="PROSITE" id="PS50940"/>
    </source>
</evidence>
<dbReference type="GO" id="GO:0005576">
    <property type="term" value="C:extracellular region"/>
    <property type="evidence" value="ECO:0007669"/>
    <property type="project" value="InterPro"/>
</dbReference>
<feature type="domain" description="Chitin-binding type-2" evidence="4">
    <location>
        <begin position="68"/>
        <end position="124"/>
    </location>
</feature>
<name>A0A8J2P719_9HEXA</name>
<sequence>MVGNLNCSCRTFLLLVISAPTGTNLAQKDKFLTKEARANLCSPYSPKDLPQPVPTTLPTSVPTSLPTEFRCPVPNVVYQDPLDCEYFYICIDSTPYRLQCLPGYAFDITKGYCCPKKQVATCLIDNILQGIQCPSDGLQPDKLDCTKFYWCYDKSATHMACPAGTNFDKNTKTCLPPGIAKCSTVTNP</sequence>
<keyword evidence="1" id="KW-0147">Chitin-binding</keyword>